<evidence type="ECO:0000313" key="2">
    <source>
        <dbReference type="Proteomes" id="UP000269271"/>
    </source>
</evidence>
<dbReference type="Proteomes" id="UP000269271">
    <property type="component" value="Unassembled WGS sequence"/>
</dbReference>
<dbReference type="EMBL" id="QTQX01000029">
    <property type="protein sequence ID" value="RQT19647.1"/>
    <property type="molecule type" value="Genomic_DNA"/>
</dbReference>
<gene>
    <name evidence="1" type="ORF">DF037_33370</name>
</gene>
<accession>A0A3N8Q6Z0</accession>
<name>A0A3N8Q6Z0_9BURK</name>
<proteinExistence type="predicted"/>
<protein>
    <submittedName>
        <fullName evidence="1">Uncharacterized protein</fullName>
    </submittedName>
</protein>
<organism evidence="1 2">
    <name type="scientific">Burkholderia contaminans</name>
    <dbReference type="NCBI Taxonomy" id="488447"/>
    <lineage>
        <taxon>Bacteria</taxon>
        <taxon>Pseudomonadati</taxon>
        <taxon>Pseudomonadota</taxon>
        <taxon>Betaproteobacteria</taxon>
        <taxon>Burkholderiales</taxon>
        <taxon>Burkholderiaceae</taxon>
        <taxon>Burkholderia</taxon>
        <taxon>Burkholderia cepacia complex</taxon>
    </lineage>
</organism>
<comment type="caution">
    <text evidence="1">The sequence shown here is derived from an EMBL/GenBank/DDBJ whole genome shotgun (WGS) entry which is preliminary data.</text>
</comment>
<evidence type="ECO:0000313" key="1">
    <source>
        <dbReference type="EMBL" id="RQT19647.1"/>
    </source>
</evidence>
<reference evidence="1 2" key="1">
    <citation type="submission" date="2018-08" db="EMBL/GenBank/DDBJ databases">
        <title>Comparative analysis of Burkholderia isolates from Puerto Rico.</title>
        <authorList>
            <person name="Hall C."/>
            <person name="Sahl J."/>
            <person name="Wagner D."/>
        </authorList>
    </citation>
    <scope>NUCLEOTIDE SEQUENCE [LARGE SCALE GENOMIC DNA]</scope>
    <source>
        <strain evidence="1 2">Bp9001</strain>
    </source>
</reference>
<dbReference type="AlphaFoldDB" id="A0A3N8Q6Z0"/>
<sequence length="72" mass="8367">MPAVLRRRSSLVPQGDFLRGVWHGQTALLAPCTTAGKARSQARYWREQALIARHQEPERKLRFFFRPYLANS</sequence>